<dbReference type="EMBL" id="KI912112">
    <property type="protein sequence ID" value="ETS81068.1"/>
    <property type="molecule type" value="Genomic_DNA"/>
</dbReference>
<dbReference type="Gene3D" id="3.40.50.720">
    <property type="entry name" value="NAD(P)-binding Rossmann-like Domain"/>
    <property type="match status" value="1"/>
</dbReference>
<name>W3X4K7_PESFW</name>
<evidence type="ECO:0000256" key="1">
    <source>
        <dbReference type="ARBA" id="ARBA00006484"/>
    </source>
</evidence>
<dbReference type="RefSeq" id="XP_007832842.1">
    <property type="nucleotide sequence ID" value="XM_007834651.1"/>
</dbReference>
<dbReference type="eggNOG" id="KOG1611">
    <property type="taxonomic scope" value="Eukaryota"/>
</dbReference>
<evidence type="ECO:0000313" key="5">
    <source>
        <dbReference type="Proteomes" id="UP000030651"/>
    </source>
</evidence>
<reference evidence="5" key="1">
    <citation type="journal article" date="2015" name="BMC Genomics">
        <title>Genomic and transcriptomic analysis of the endophytic fungus Pestalotiopsis fici reveals its lifestyle and high potential for synthesis of natural products.</title>
        <authorList>
            <person name="Wang X."/>
            <person name="Zhang X."/>
            <person name="Liu L."/>
            <person name="Xiang M."/>
            <person name="Wang W."/>
            <person name="Sun X."/>
            <person name="Che Y."/>
            <person name="Guo L."/>
            <person name="Liu G."/>
            <person name="Guo L."/>
            <person name="Wang C."/>
            <person name="Yin W.B."/>
            <person name="Stadler M."/>
            <person name="Zhang X."/>
            <person name="Liu X."/>
        </authorList>
    </citation>
    <scope>NUCLEOTIDE SEQUENCE [LARGE SCALE GENOMIC DNA]</scope>
    <source>
        <strain evidence="5">W106-1 / CGMCC3.15140</strain>
    </source>
</reference>
<evidence type="ECO:0000313" key="4">
    <source>
        <dbReference type="EMBL" id="ETS81068.1"/>
    </source>
</evidence>
<keyword evidence="5" id="KW-1185">Reference proteome</keyword>
<keyword evidence="2" id="KW-0521">NADP</keyword>
<evidence type="ECO:0000256" key="3">
    <source>
        <dbReference type="ARBA" id="ARBA00023002"/>
    </source>
</evidence>
<accession>W3X4K7</accession>
<dbReference type="HOGENOM" id="CLU_010194_9_1_1"/>
<dbReference type="GeneID" id="19271083"/>
<keyword evidence="3" id="KW-0560">Oxidoreductase</keyword>
<dbReference type="PRINTS" id="PR00081">
    <property type="entry name" value="GDHRDH"/>
</dbReference>
<dbReference type="AlphaFoldDB" id="W3X4K7"/>
<organism evidence="4 5">
    <name type="scientific">Pestalotiopsis fici (strain W106-1 / CGMCC3.15140)</name>
    <dbReference type="NCBI Taxonomy" id="1229662"/>
    <lineage>
        <taxon>Eukaryota</taxon>
        <taxon>Fungi</taxon>
        <taxon>Dikarya</taxon>
        <taxon>Ascomycota</taxon>
        <taxon>Pezizomycotina</taxon>
        <taxon>Sordariomycetes</taxon>
        <taxon>Xylariomycetidae</taxon>
        <taxon>Amphisphaeriales</taxon>
        <taxon>Sporocadaceae</taxon>
        <taxon>Pestalotiopsis</taxon>
    </lineage>
</organism>
<dbReference type="InterPro" id="IPR051468">
    <property type="entry name" value="Fungal_SecMetab_SDRs"/>
</dbReference>
<evidence type="ECO:0008006" key="6">
    <source>
        <dbReference type="Google" id="ProtNLM"/>
    </source>
</evidence>
<dbReference type="OMA" id="KWLALDN"/>
<proteinExistence type="inferred from homology"/>
<sequence length="255" mass="27247">MSSQKIYLVTGANRGIGKGLVAAYISEPETVVIAAVRDPNHKTSQSLVLLPKATGSSLIIVKMDMQSSASISEAIDTLKTRHGIKNIDVVVSNAGIGEVTGRLVETPVSVIQRFIDVNTFGPLNLFKTCLPMLLESQSPKFCIISSLAGSNNSLNTMLPTAPYNASKLMVTHFARWFAVEVPEVTTWSVHPGLVDTDMGITGVDAITKMQPEIGASLKCISTEESVAGLKTVIEGATKENTSGHFLNYDGAELPW</sequence>
<dbReference type="PANTHER" id="PTHR43544">
    <property type="entry name" value="SHORT-CHAIN DEHYDROGENASE/REDUCTASE"/>
    <property type="match status" value="1"/>
</dbReference>
<dbReference type="Pfam" id="PF00106">
    <property type="entry name" value="adh_short"/>
    <property type="match status" value="1"/>
</dbReference>
<gene>
    <name evidence="4" type="ORF">PFICI_06070</name>
</gene>
<dbReference type="InParanoid" id="W3X4K7"/>
<dbReference type="InterPro" id="IPR002347">
    <property type="entry name" value="SDR_fam"/>
</dbReference>
<dbReference type="Proteomes" id="UP000030651">
    <property type="component" value="Unassembled WGS sequence"/>
</dbReference>
<dbReference type="PANTHER" id="PTHR43544:SF7">
    <property type="entry name" value="NADB-LER2"/>
    <property type="match status" value="1"/>
</dbReference>
<dbReference type="SUPFAM" id="SSF51735">
    <property type="entry name" value="NAD(P)-binding Rossmann-fold domains"/>
    <property type="match status" value="1"/>
</dbReference>
<dbReference type="KEGG" id="pfy:PFICI_06070"/>
<dbReference type="GO" id="GO:0016491">
    <property type="term" value="F:oxidoreductase activity"/>
    <property type="evidence" value="ECO:0007669"/>
    <property type="project" value="UniProtKB-KW"/>
</dbReference>
<comment type="similarity">
    <text evidence="1">Belongs to the short-chain dehydrogenases/reductases (SDR) family.</text>
</comment>
<evidence type="ECO:0000256" key="2">
    <source>
        <dbReference type="ARBA" id="ARBA00022857"/>
    </source>
</evidence>
<dbReference type="InterPro" id="IPR036291">
    <property type="entry name" value="NAD(P)-bd_dom_sf"/>
</dbReference>
<dbReference type="GO" id="GO:0005737">
    <property type="term" value="C:cytoplasm"/>
    <property type="evidence" value="ECO:0007669"/>
    <property type="project" value="TreeGrafter"/>
</dbReference>
<dbReference type="OrthoDB" id="9876299at2759"/>
<protein>
    <recommendedName>
        <fullName evidence="6">Aflatoxin biosynthesis ketoreductase nor-1</fullName>
    </recommendedName>
</protein>